<organism evidence="4 5">
    <name type="scientific">Russula ochroleuca</name>
    <dbReference type="NCBI Taxonomy" id="152965"/>
    <lineage>
        <taxon>Eukaryota</taxon>
        <taxon>Fungi</taxon>
        <taxon>Dikarya</taxon>
        <taxon>Basidiomycota</taxon>
        <taxon>Agaricomycotina</taxon>
        <taxon>Agaricomycetes</taxon>
        <taxon>Russulales</taxon>
        <taxon>Russulaceae</taxon>
        <taxon>Russula</taxon>
    </lineage>
</organism>
<dbReference type="EMBL" id="WHVB01000010">
    <property type="protein sequence ID" value="KAF8479229.1"/>
    <property type="molecule type" value="Genomic_DNA"/>
</dbReference>
<feature type="compositionally biased region" description="Low complexity" evidence="2">
    <location>
        <begin position="36"/>
        <end position="49"/>
    </location>
</feature>
<reference evidence="4" key="2">
    <citation type="journal article" date="2020" name="Nat. Commun.">
        <title>Large-scale genome sequencing of mycorrhizal fungi provides insights into the early evolution of symbiotic traits.</title>
        <authorList>
            <person name="Miyauchi S."/>
            <person name="Kiss E."/>
            <person name="Kuo A."/>
            <person name="Drula E."/>
            <person name="Kohler A."/>
            <person name="Sanchez-Garcia M."/>
            <person name="Morin E."/>
            <person name="Andreopoulos B."/>
            <person name="Barry K.W."/>
            <person name="Bonito G."/>
            <person name="Buee M."/>
            <person name="Carver A."/>
            <person name="Chen C."/>
            <person name="Cichocki N."/>
            <person name="Clum A."/>
            <person name="Culley D."/>
            <person name="Crous P.W."/>
            <person name="Fauchery L."/>
            <person name="Girlanda M."/>
            <person name="Hayes R.D."/>
            <person name="Keri Z."/>
            <person name="LaButti K."/>
            <person name="Lipzen A."/>
            <person name="Lombard V."/>
            <person name="Magnuson J."/>
            <person name="Maillard F."/>
            <person name="Murat C."/>
            <person name="Nolan M."/>
            <person name="Ohm R.A."/>
            <person name="Pangilinan J."/>
            <person name="Pereira M.F."/>
            <person name="Perotto S."/>
            <person name="Peter M."/>
            <person name="Pfister S."/>
            <person name="Riley R."/>
            <person name="Sitrit Y."/>
            <person name="Stielow J.B."/>
            <person name="Szollosi G."/>
            <person name="Zifcakova L."/>
            <person name="Stursova M."/>
            <person name="Spatafora J.W."/>
            <person name="Tedersoo L."/>
            <person name="Vaario L.M."/>
            <person name="Yamada A."/>
            <person name="Yan M."/>
            <person name="Wang P."/>
            <person name="Xu J."/>
            <person name="Bruns T."/>
            <person name="Baldrian P."/>
            <person name="Vilgalys R."/>
            <person name="Dunand C."/>
            <person name="Henrissat B."/>
            <person name="Grigoriev I.V."/>
            <person name="Hibbett D."/>
            <person name="Nagy L.G."/>
            <person name="Martin F.M."/>
        </authorList>
    </citation>
    <scope>NUCLEOTIDE SEQUENCE</scope>
    <source>
        <strain evidence="4">Prilba</strain>
    </source>
</reference>
<evidence type="ECO:0000256" key="3">
    <source>
        <dbReference type="SAM" id="Phobius"/>
    </source>
</evidence>
<dbReference type="Pfam" id="PF00328">
    <property type="entry name" value="His_Phos_2"/>
    <property type="match status" value="1"/>
</dbReference>
<sequence length="620" mass="68105">MKEPHADVEAGDDSYKPEPETEEQQSLLPSSTRDAPTSPSTSRLSSCCSSKSRTFSIPHLIFAFIAGSLACFLAQYAFFGTSCFKRPSSSTDDSAHVLAPPYVGSTEVHNWPPPTPTNDVPPLFPTNVGHGGATPTGAEPALILTAPSYPVHTGAPQLVVPAMLSGVKPKKHFDLFKKWGNLSPWYSVKRGAYGIDSDAGAPDGCKVTGLHLLHRHGARYPTSWAAYGGPAALAHRLNEAAADWTAQGDLDFLNNWTYKLGEEVLTPFGRQQLYDLGISIRLKYGFLLENFTDALPVFRTESQNRMLTSALNFAAGFWGIPYENKYLQSITIEARGFNNTLAPYMTCPNAFDRSKSGRGTSFVKEWANTYLKAAQDRLQQQIDGYTLTIEDVYTMQQMCAYETVAIGFSKFCGLFTEEEWEGFNYAMDITFWYDSAFGAPLSRALGIGYIQELVARLTHTPIERHNSSTNSTLDNNPITFPLDHSLYVDATHEVVVLNIITALNLSSFAANGPLPTDHIPKHRSFRVSELAPFSTNIQFQLLSCPSRGSEQFRVVINDAVAPLTGIEGCPEDADGMCPIPAFVAAQKKIISNTDWDWACNGDWDGHEWNTTTGDVPSRSS</sequence>
<gene>
    <name evidence="4" type="ORF">DFH94DRAFT_748534</name>
</gene>
<evidence type="ECO:0000256" key="2">
    <source>
        <dbReference type="SAM" id="MobiDB-lite"/>
    </source>
</evidence>
<evidence type="ECO:0000256" key="1">
    <source>
        <dbReference type="ARBA" id="ARBA00022801"/>
    </source>
</evidence>
<dbReference type="InterPro" id="IPR029033">
    <property type="entry name" value="His_PPase_superfam"/>
</dbReference>
<keyword evidence="3" id="KW-0812">Transmembrane</keyword>
<dbReference type="CDD" id="cd07061">
    <property type="entry name" value="HP_HAP_like"/>
    <property type="match status" value="1"/>
</dbReference>
<feature type="transmembrane region" description="Helical" evidence="3">
    <location>
        <begin position="60"/>
        <end position="79"/>
    </location>
</feature>
<evidence type="ECO:0000313" key="5">
    <source>
        <dbReference type="Proteomes" id="UP000759537"/>
    </source>
</evidence>
<feature type="compositionally biased region" description="Polar residues" evidence="2">
    <location>
        <begin position="24"/>
        <end position="35"/>
    </location>
</feature>
<dbReference type="GO" id="GO:0003993">
    <property type="term" value="F:acid phosphatase activity"/>
    <property type="evidence" value="ECO:0007669"/>
    <property type="project" value="TreeGrafter"/>
</dbReference>
<keyword evidence="3" id="KW-1133">Transmembrane helix</keyword>
<dbReference type="OrthoDB" id="6509975at2759"/>
<dbReference type="InterPro" id="IPR000560">
    <property type="entry name" value="His_Pase_clade-2"/>
</dbReference>
<name>A0A9P5MUW0_9AGAM</name>
<accession>A0A9P5MUW0</accession>
<feature type="region of interest" description="Disordered" evidence="2">
    <location>
        <begin position="1"/>
        <end position="49"/>
    </location>
</feature>
<dbReference type="Proteomes" id="UP000759537">
    <property type="component" value="Unassembled WGS sequence"/>
</dbReference>
<reference evidence="4" key="1">
    <citation type="submission" date="2019-10" db="EMBL/GenBank/DDBJ databases">
        <authorList>
            <consortium name="DOE Joint Genome Institute"/>
            <person name="Kuo A."/>
            <person name="Miyauchi S."/>
            <person name="Kiss E."/>
            <person name="Drula E."/>
            <person name="Kohler A."/>
            <person name="Sanchez-Garcia M."/>
            <person name="Andreopoulos B."/>
            <person name="Barry K.W."/>
            <person name="Bonito G."/>
            <person name="Buee M."/>
            <person name="Carver A."/>
            <person name="Chen C."/>
            <person name="Cichocki N."/>
            <person name="Clum A."/>
            <person name="Culley D."/>
            <person name="Crous P.W."/>
            <person name="Fauchery L."/>
            <person name="Girlanda M."/>
            <person name="Hayes R."/>
            <person name="Keri Z."/>
            <person name="LaButti K."/>
            <person name="Lipzen A."/>
            <person name="Lombard V."/>
            <person name="Magnuson J."/>
            <person name="Maillard F."/>
            <person name="Morin E."/>
            <person name="Murat C."/>
            <person name="Nolan M."/>
            <person name="Ohm R."/>
            <person name="Pangilinan J."/>
            <person name="Pereira M."/>
            <person name="Perotto S."/>
            <person name="Peter M."/>
            <person name="Riley R."/>
            <person name="Sitrit Y."/>
            <person name="Stielow B."/>
            <person name="Szollosi G."/>
            <person name="Zifcakova L."/>
            <person name="Stursova M."/>
            <person name="Spatafora J.W."/>
            <person name="Tedersoo L."/>
            <person name="Vaario L.-M."/>
            <person name="Yamada A."/>
            <person name="Yan M."/>
            <person name="Wang P."/>
            <person name="Xu J."/>
            <person name="Bruns T."/>
            <person name="Baldrian P."/>
            <person name="Vilgalys R."/>
            <person name="Henrissat B."/>
            <person name="Grigoriev I.V."/>
            <person name="Hibbett D."/>
            <person name="Nagy L.G."/>
            <person name="Martin F.M."/>
        </authorList>
    </citation>
    <scope>NUCLEOTIDE SEQUENCE</scope>
    <source>
        <strain evidence="4">Prilba</strain>
    </source>
</reference>
<dbReference type="PROSITE" id="PS00616">
    <property type="entry name" value="HIS_ACID_PHOSPHAT_1"/>
    <property type="match status" value="1"/>
</dbReference>
<comment type="caution">
    <text evidence="4">The sequence shown here is derived from an EMBL/GenBank/DDBJ whole genome shotgun (WGS) entry which is preliminary data.</text>
</comment>
<feature type="compositionally biased region" description="Basic and acidic residues" evidence="2">
    <location>
        <begin position="1"/>
        <end position="19"/>
    </location>
</feature>
<evidence type="ECO:0000313" key="4">
    <source>
        <dbReference type="EMBL" id="KAF8479229.1"/>
    </source>
</evidence>
<keyword evidence="5" id="KW-1185">Reference proteome</keyword>
<dbReference type="AlphaFoldDB" id="A0A9P5MUW0"/>
<dbReference type="PANTHER" id="PTHR20963:SF42">
    <property type="entry name" value="PHOSPHOGLYCERATE MUTASE-LIKE PROTEIN"/>
    <property type="match status" value="1"/>
</dbReference>
<dbReference type="SUPFAM" id="SSF53254">
    <property type="entry name" value="Phosphoglycerate mutase-like"/>
    <property type="match status" value="1"/>
</dbReference>
<dbReference type="Gene3D" id="3.40.50.1240">
    <property type="entry name" value="Phosphoglycerate mutase-like"/>
    <property type="match status" value="1"/>
</dbReference>
<keyword evidence="3" id="KW-0472">Membrane</keyword>
<dbReference type="InterPro" id="IPR033379">
    <property type="entry name" value="Acid_Pase_AS"/>
</dbReference>
<dbReference type="PANTHER" id="PTHR20963">
    <property type="entry name" value="MULTIPLE INOSITOL POLYPHOSPHATE PHOSPHATASE-RELATED"/>
    <property type="match status" value="1"/>
</dbReference>
<proteinExistence type="predicted"/>
<keyword evidence="1" id="KW-0378">Hydrolase</keyword>
<protein>
    <submittedName>
        <fullName evidence="4">Phosphoglycerate mutase-like protein</fullName>
    </submittedName>
</protein>
<dbReference type="FunFam" id="3.40.50.1240:FF:000033">
    <property type="entry name" value="Chromosome 12, whole genome shotgun sequence"/>
    <property type="match status" value="1"/>
</dbReference>